<reference evidence="8" key="2">
    <citation type="submission" date="2023-04" db="EMBL/GenBank/DDBJ databases">
        <title>Paracnuella aquatica gen. nov., sp. nov., a member of the family Chitinophagaceae isolated from a hot spring.</title>
        <authorList>
            <person name="Wang C."/>
        </authorList>
    </citation>
    <scope>NUCLEOTIDE SEQUENCE</scope>
    <source>
        <strain evidence="8">LB-8</strain>
    </source>
</reference>
<dbReference type="PANTHER" id="PTHR23513">
    <property type="entry name" value="INTEGRAL MEMBRANE EFFLUX PROTEIN-RELATED"/>
    <property type="match status" value="1"/>
</dbReference>
<comment type="caution">
    <text evidence="8">The sequence shown here is derived from an EMBL/GenBank/DDBJ whole genome shotgun (WGS) entry which is preliminary data.</text>
</comment>
<gene>
    <name evidence="8" type="ORF">OCK74_07275</name>
</gene>
<feature type="transmembrane region" description="Helical" evidence="7">
    <location>
        <begin position="270"/>
        <end position="290"/>
    </location>
</feature>
<evidence type="ECO:0000256" key="5">
    <source>
        <dbReference type="ARBA" id="ARBA00022989"/>
    </source>
</evidence>
<dbReference type="InterPro" id="IPR036259">
    <property type="entry name" value="MFS_trans_sf"/>
</dbReference>
<dbReference type="InterPro" id="IPR011701">
    <property type="entry name" value="MFS"/>
</dbReference>
<feature type="transmembrane region" description="Helical" evidence="7">
    <location>
        <begin position="118"/>
        <end position="137"/>
    </location>
</feature>
<keyword evidence="4 7" id="KW-0812">Transmembrane</keyword>
<dbReference type="AlphaFoldDB" id="A0A9X2XUU2"/>
<keyword evidence="3" id="KW-1003">Cell membrane</keyword>
<accession>A0A9X2XUU2</accession>
<dbReference type="SUPFAM" id="SSF103473">
    <property type="entry name" value="MFS general substrate transporter"/>
    <property type="match status" value="1"/>
</dbReference>
<dbReference type="GO" id="GO:0005886">
    <property type="term" value="C:plasma membrane"/>
    <property type="evidence" value="ECO:0007669"/>
    <property type="project" value="UniProtKB-SubCell"/>
</dbReference>
<name>A0A9X2XUU2_9BACT</name>
<comment type="subcellular location">
    <subcellularLocation>
        <location evidence="1">Cell membrane</location>
        <topology evidence="1">Multi-pass membrane protein</topology>
    </subcellularLocation>
</comment>
<feature type="transmembrane region" description="Helical" evidence="7">
    <location>
        <begin position="236"/>
        <end position="258"/>
    </location>
</feature>
<evidence type="ECO:0000256" key="7">
    <source>
        <dbReference type="SAM" id="Phobius"/>
    </source>
</evidence>
<evidence type="ECO:0000256" key="6">
    <source>
        <dbReference type="ARBA" id="ARBA00023136"/>
    </source>
</evidence>
<evidence type="ECO:0000313" key="8">
    <source>
        <dbReference type="EMBL" id="MCU7548911.1"/>
    </source>
</evidence>
<keyword evidence="5 7" id="KW-1133">Transmembrane helix</keyword>
<dbReference type="PANTHER" id="PTHR23513:SF9">
    <property type="entry name" value="ENTEROBACTIN EXPORTER ENTS"/>
    <property type="match status" value="1"/>
</dbReference>
<reference evidence="8" key="1">
    <citation type="submission" date="2022-09" db="EMBL/GenBank/DDBJ databases">
        <authorList>
            <person name="Yuan C."/>
            <person name="Ke Z."/>
        </authorList>
    </citation>
    <scope>NUCLEOTIDE SEQUENCE</scope>
    <source>
        <strain evidence="8">LB-8</strain>
    </source>
</reference>
<feature type="transmembrane region" description="Helical" evidence="7">
    <location>
        <begin position="385"/>
        <end position="408"/>
    </location>
</feature>
<dbReference type="Proteomes" id="UP001155483">
    <property type="component" value="Unassembled WGS sequence"/>
</dbReference>
<evidence type="ECO:0000313" key="9">
    <source>
        <dbReference type="Proteomes" id="UP001155483"/>
    </source>
</evidence>
<feature type="transmembrane region" description="Helical" evidence="7">
    <location>
        <begin position="158"/>
        <end position="183"/>
    </location>
</feature>
<evidence type="ECO:0000256" key="1">
    <source>
        <dbReference type="ARBA" id="ARBA00004651"/>
    </source>
</evidence>
<organism evidence="8 9">
    <name type="scientific">Paraflavisolibacter caeni</name>
    <dbReference type="NCBI Taxonomy" id="2982496"/>
    <lineage>
        <taxon>Bacteria</taxon>
        <taxon>Pseudomonadati</taxon>
        <taxon>Bacteroidota</taxon>
        <taxon>Chitinophagia</taxon>
        <taxon>Chitinophagales</taxon>
        <taxon>Chitinophagaceae</taxon>
        <taxon>Paraflavisolibacter</taxon>
    </lineage>
</organism>
<evidence type="ECO:0000256" key="4">
    <source>
        <dbReference type="ARBA" id="ARBA00022692"/>
    </source>
</evidence>
<feature type="transmembrane region" description="Helical" evidence="7">
    <location>
        <begin position="189"/>
        <end position="206"/>
    </location>
</feature>
<feature type="transmembrane region" description="Helical" evidence="7">
    <location>
        <begin position="54"/>
        <end position="75"/>
    </location>
</feature>
<dbReference type="GO" id="GO:0022857">
    <property type="term" value="F:transmembrane transporter activity"/>
    <property type="evidence" value="ECO:0007669"/>
    <property type="project" value="InterPro"/>
</dbReference>
<keyword evidence="9" id="KW-1185">Reference proteome</keyword>
<protein>
    <submittedName>
        <fullName evidence="8">MFS transporter</fullName>
    </submittedName>
</protein>
<dbReference type="EMBL" id="JAOTIF010000003">
    <property type="protein sequence ID" value="MCU7548911.1"/>
    <property type="molecule type" value="Genomic_DNA"/>
</dbReference>
<dbReference type="Gene3D" id="1.20.1250.20">
    <property type="entry name" value="MFS general substrate transporter like domains"/>
    <property type="match status" value="1"/>
</dbReference>
<keyword evidence="2" id="KW-0813">Transport</keyword>
<dbReference type="RefSeq" id="WP_279296356.1">
    <property type="nucleotide sequence ID" value="NZ_JAOTIF010000003.1"/>
</dbReference>
<feature type="transmembrane region" description="Helical" evidence="7">
    <location>
        <begin position="302"/>
        <end position="332"/>
    </location>
</feature>
<dbReference type="Pfam" id="PF07690">
    <property type="entry name" value="MFS_1"/>
    <property type="match status" value="1"/>
</dbReference>
<proteinExistence type="predicted"/>
<dbReference type="CDD" id="cd06173">
    <property type="entry name" value="MFS_MefA_like"/>
    <property type="match status" value="1"/>
</dbReference>
<sequence>MFNLQGLIRSNSSLAPLQETEYRWYIGSRFFYIMALRMVTTVVAYKLFQITKDSFSIGLVGLSEFIPVFTLALYAGHVIDKSDKRTLLLKGILSYSACILALITVTHPYVESKLSTRALPLCIYGVIFFTGIIRSFAGPTSNAIIAQLVRRPILHYAANISSTTWLAGSILGHASAGFFIAWFGVNNTFIIILGYILMASFFVSRIKKKPIVHTNITISAWESVKEGLRYVFKNKIMLGAISLDLFAVLFGGAVALIPEFAERILQVGPIGFGWLNAAIDIGSIIMITTFTLKPLHKNQGKILLFAVSGFGICIITFGLSNIYFLSFAALLIAGMMDGISVMIRGTILQLTTPDEMRGRVSSVNSMFINSSNELGQFESGFTARLFGTAPAVIFGGSMTLLVVIITWLRAPGLRKFEY</sequence>
<feature type="transmembrane region" description="Helical" evidence="7">
    <location>
        <begin position="87"/>
        <end position="106"/>
    </location>
</feature>
<evidence type="ECO:0000256" key="3">
    <source>
        <dbReference type="ARBA" id="ARBA00022475"/>
    </source>
</evidence>
<feature type="transmembrane region" description="Helical" evidence="7">
    <location>
        <begin position="30"/>
        <end position="48"/>
    </location>
</feature>
<evidence type="ECO:0000256" key="2">
    <source>
        <dbReference type="ARBA" id="ARBA00022448"/>
    </source>
</evidence>
<keyword evidence="6 7" id="KW-0472">Membrane</keyword>